<dbReference type="AlphaFoldDB" id="A0A2M8PG26"/>
<protein>
    <recommendedName>
        <fullName evidence="6">HEAT repeat domain-containing protein</fullName>
    </recommendedName>
</protein>
<name>A0A2M8PG26_9CHLR</name>
<dbReference type="Proteomes" id="UP000229681">
    <property type="component" value="Unassembled WGS sequence"/>
</dbReference>
<comment type="caution">
    <text evidence="2">The sequence shown here is derived from an EMBL/GenBank/DDBJ whole genome shotgun (WGS) entry which is preliminary data.</text>
</comment>
<organism evidence="2 5">
    <name type="scientific">Candidatus Thermofonsia Clade 1 bacterium</name>
    <dbReference type="NCBI Taxonomy" id="2364210"/>
    <lineage>
        <taxon>Bacteria</taxon>
        <taxon>Bacillati</taxon>
        <taxon>Chloroflexota</taxon>
        <taxon>Candidatus Thermofontia</taxon>
        <taxon>Candidatus Thermofonsia Clade 1</taxon>
    </lineage>
</organism>
<dbReference type="Gene3D" id="1.25.10.10">
    <property type="entry name" value="Leucine-rich Repeat Variant"/>
    <property type="match status" value="1"/>
</dbReference>
<evidence type="ECO:0008006" key="6">
    <source>
        <dbReference type="Google" id="ProtNLM"/>
    </source>
</evidence>
<proteinExistence type="predicted"/>
<dbReference type="InterPro" id="IPR016024">
    <property type="entry name" value="ARM-type_fold"/>
</dbReference>
<feature type="transmembrane region" description="Helical" evidence="1">
    <location>
        <begin position="96"/>
        <end position="126"/>
    </location>
</feature>
<accession>A0A2M8PG26</accession>
<dbReference type="EMBL" id="PGTL01000007">
    <property type="protein sequence ID" value="PJF42865.1"/>
    <property type="molecule type" value="Genomic_DNA"/>
</dbReference>
<keyword evidence="1" id="KW-0472">Membrane</keyword>
<evidence type="ECO:0000313" key="2">
    <source>
        <dbReference type="EMBL" id="PJF36491.1"/>
    </source>
</evidence>
<evidence type="ECO:0000313" key="3">
    <source>
        <dbReference type="EMBL" id="PJF42865.1"/>
    </source>
</evidence>
<keyword evidence="1" id="KW-1133">Transmembrane helix</keyword>
<dbReference type="Proteomes" id="UP000228947">
    <property type="component" value="Unassembled WGS sequence"/>
</dbReference>
<evidence type="ECO:0000313" key="4">
    <source>
        <dbReference type="Proteomes" id="UP000228947"/>
    </source>
</evidence>
<evidence type="ECO:0000256" key="1">
    <source>
        <dbReference type="SAM" id="Phobius"/>
    </source>
</evidence>
<dbReference type="Pfam" id="PF13646">
    <property type="entry name" value="HEAT_2"/>
    <property type="match status" value="1"/>
</dbReference>
<keyword evidence="1" id="KW-0812">Transmembrane</keyword>
<gene>
    <name evidence="2" type="ORF">CUN49_05185</name>
    <name evidence="3" type="ORF">CUN50_02395</name>
</gene>
<reference evidence="4 5" key="1">
    <citation type="submission" date="2017-11" db="EMBL/GenBank/DDBJ databases">
        <title>Evolution of Phototrophy in the Chloroflexi Phylum Driven by Horizontal Gene Transfer.</title>
        <authorList>
            <person name="Ward L.M."/>
            <person name="Hemp J."/>
            <person name="Shih P.M."/>
            <person name="Mcglynn S.E."/>
            <person name="Fischer W."/>
        </authorList>
    </citation>
    <scope>NUCLEOTIDE SEQUENCE [LARGE SCALE GENOMIC DNA]</scope>
    <source>
        <strain evidence="3">CP1_1M</strain>
        <strain evidence="2">JP3_13</strain>
    </source>
</reference>
<evidence type="ECO:0000313" key="5">
    <source>
        <dbReference type="Proteomes" id="UP000229681"/>
    </source>
</evidence>
<dbReference type="EMBL" id="PGTM01000050">
    <property type="protein sequence ID" value="PJF36491.1"/>
    <property type="molecule type" value="Genomic_DNA"/>
</dbReference>
<sequence length="570" mass="62280">MAETERETLIAQLSASESVAERRQAAKRLGKLRDPAAINALVNAYLDENEDESVRRAAENALRIFRRMQQERAEPDSPPAAAEPDFKALQKFRKPLTISLVVLIALNAFLFLIRALSGYSLIALILNPPTPVLATERTALILEAQDYLLALENEIIAFRQPLLDLKVDIDDLRRLPTRCTTLAPLALKARLLSAEDTRLNADVAAIFERLNSVLQQFAALRQKYTEACSQKDLNALLSGLAPSGGAGLVEQLDGLRNNQLSALRNALEVARTAPTPTIAPTAVVNLAPPTATPQGVPTATFALPTPEIAQPLAQPTAALGFAATAPVPTALFSELPLANISYQGVRLEQRARYRYRLTVDYEALVPPNRTLRGALSLRVLAENSATPQGRYEISLRDNPEINAFLGWLPEPFYRQGNAFYTALNGVFYHTGAGLPSQTLCTATPLSQANIGVLASLNVDALIERLAPPEALRLWREAPPVGVRPQYRAESVRRDEDGLEINLTATLTIGIDGLPEELVIRETRQAPAGYAKPFFKERTLTYTLIAADVAVNLAEVAQSLEFQCRNVTPRP</sequence>
<dbReference type="InterPro" id="IPR011989">
    <property type="entry name" value="ARM-like"/>
</dbReference>
<dbReference type="SUPFAM" id="SSF48371">
    <property type="entry name" value="ARM repeat"/>
    <property type="match status" value="1"/>
</dbReference>